<evidence type="ECO:0000313" key="4">
    <source>
        <dbReference type="Proteomes" id="UP000019384"/>
    </source>
</evidence>
<evidence type="ECO:0000313" key="3">
    <source>
        <dbReference type="EMBL" id="CDK25168.1"/>
    </source>
</evidence>
<accession>W6MHI8</accession>
<dbReference type="Pfam" id="PF25409">
    <property type="entry name" value="PH_33"/>
    <property type="match status" value="1"/>
</dbReference>
<reference evidence="3" key="2">
    <citation type="submission" date="2014-02" db="EMBL/GenBank/DDBJ databases">
        <title>Complete DNA sequence of /Kuraishia capsulata/ illustrates novel genomic features among budding yeasts (/Saccharomycotina/).</title>
        <authorList>
            <person name="Morales L."/>
            <person name="Noel B."/>
            <person name="Porcel B."/>
            <person name="Marcet-Houben M."/>
            <person name="Hullo M-F."/>
            <person name="Sacerdot C."/>
            <person name="Tekaia F."/>
            <person name="Leh-Louis V."/>
            <person name="Despons L."/>
            <person name="Khanna V."/>
            <person name="Aury J-M."/>
            <person name="Barbe V."/>
            <person name="Couloux A."/>
            <person name="Labadie K."/>
            <person name="Pelletier E."/>
            <person name="Souciet J-L."/>
            <person name="Boekhout T."/>
            <person name="Gabaldon T."/>
            <person name="Wincker P."/>
            <person name="Dujon B."/>
        </authorList>
    </citation>
    <scope>NUCLEOTIDE SEQUENCE</scope>
    <source>
        <strain evidence="3">CBS 1993</strain>
    </source>
</reference>
<feature type="region of interest" description="Disordered" evidence="1">
    <location>
        <begin position="456"/>
        <end position="494"/>
    </location>
</feature>
<dbReference type="Proteomes" id="UP000019384">
    <property type="component" value="Unassembled WGS sequence"/>
</dbReference>
<gene>
    <name evidence="3" type="ORF">KUCA_T00001135001</name>
</gene>
<proteinExistence type="predicted"/>
<feature type="compositionally biased region" description="Basic and acidic residues" evidence="1">
    <location>
        <begin position="587"/>
        <end position="596"/>
    </location>
</feature>
<reference evidence="3" key="1">
    <citation type="submission" date="2013-12" db="EMBL/GenBank/DDBJ databases">
        <authorList>
            <person name="Genoscope - CEA"/>
        </authorList>
    </citation>
    <scope>NUCLEOTIDE SEQUENCE</scope>
    <source>
        <strain evidence="3">CBS 1993</strain>
    </source>
</reference>
<dbReference type="RefSeq" id="XP_022457180.1">
    <property type="nucleotide sequence ID" value="XM_022605742.1"/>
</dbReference>
<sequence length="984" mass="108024">MGSHPFSLLEAAGSVRPIAIYHDEAGQVPKLEQQHQAQASRKDQRSDSGVSLLLADMANTESIYKNELRGLLSCCQSAVSRSQRYPDHLQKQESPASWLEATRGLLEHHDILEDVLGCADEELATVRFSEWAQAAVPYYSRYVKAYHRSGENSQGEARLRRRPLIRIRYLDRFVERLTIAVSTRDEPYTKELIENLAIAKHRLAEELASARRKDDAERRNADLTSVSFAQTRHIVTLEPVASGFDLSHAVQRLRTSITLKHPKNHGLENVEAELVGLAETGRLEKRKSSYSLEECSALALCKMENVGRSLMFPPFRRGELQLKSEADDEKVVLAMNGKPIEIELIIADGSWRALLADFFGKGSENIDPQSRFGKEHAKKMTAPTGHHGLGISTSMLRSPQGAEKSLQPTNQFLHPYRLAERSGPASRKPAELISLEDGGIVPFSLGALPEHVRNSPAISRQRSVESGEKTEKASEKATETAAETSNETSDEKAVRKFDPASFGREYEDAFITPQTTASDKKARRKSIFNILSFTKKKPAKAPELVSPGQDALGVSQLAGASQSTATLVTTTTETTLKAEKAEVKADKVEIEPKPETKAQPTSSKNIKNLSIEKPSQPSSSLNSPFAITPVPAEKIKLTDQELQMIESGTTLCRLPARISQWNGSRWALIGNTELMLVVILSGSSGLLLGYDADEFDLRSDSPEPLIRLNLLPTMVTRRSTSLDIHIKTNETSTLVRAKTETRTDAILQSLEAIKRDSRRSILMSTTKKSFSSSSSTQSFFSQSNSTASTSMTSIESAGASLQSPLDQIKESSVIGLDIVALGKPSMMAAKQQISKNQSSPSIVSAISPISDKFSSSKTSLATSSSRSKRPLKERVFAGQPELLLFTSSSALIQNTNSGKPSVASVRMTSFIALPNFYHLTLQSQEADLDIVVSAKSFKKSAKNKVLINTVDYGSKKQVDQVEFDLCLELKNKKEASSFTKLVFA</sequence>
<feature type="compositionally biased region" description="Basic and acidic residues" evidence="1">
    <location>
        <begin position="462"/>
        <end position="478"/>
    </location>
</feature>
<dbReference type="AlphaFoldDB" id="W6MHI8"/>
<dbReference type="OrthoDB" id="4035999at2759"/>
<dbReference type="InterPro" id="IPR058189">
    <property type="entry name" value="PH-like_ascomyc"/>
</dbReference>
<organism evidence="3 4">
    <name type="scientific">Kuraishia capsulata CBS 1993</name>
    <dbReference type="NCBI Taxonomy" id="1382522"/>
    <lineage>
        <taxon>Eukaryota</taxon>
        <taxon>Fungi</taxon>
        <taxon>Dikarya</taxon>
        <taxon>Ascomycota</taxon>
        <taxon>Saccharomycotina</taxon>
        <taxon>Pichiomycetes</taxon>
        <taxon>Pichiales</taxon>
        <taxon>Pichiaceae</taxon>
        <taxon>Kuraishia</taxon>
    </lineage>
</organism>
<feature type="domain" description="PH-like" evidence="2">
    <location>
        <begin position="223"/>
        <end position="327"/>
    </location>
</feature>
<name>W6MHI8_9ASCO</name>
<keyword evidence="4" id="KW-1185">Reference proteome</keyword>
<protein>
    <recommendedName>
        <fullName evidence="2">PH-like domain-containing protein</fullName>
    </recommendedName>
</protein>
<dbReference type="STRING" id="1382522.W6MHI8"/>
<feature type="region of interest" description="Disordered" evidence="1">
    <location>
        <begin position="587"/>
        <end position="624"/>
    </location>
</feature>
<dbReference type="HOGENOM" id="CLU_302863_0_0_1"/>
<evidence type="ECO:0000256" key="1">
    <source>
        <dbReference type="SAM" id="MobiDB-lite"/>
    </source>
</evidence>
<feature type="compositionally biased region" description="Polar residues" evidence="1">
    <location>
        <begin position="598"/>
        <end position="624"/>
    </location>
</feature>
<evidence type="ECO:0000259" key="2">
    <source>
        <dbReference type="Pfam" id="PF25409"/>
    </source>
</evidence>
<dbReference type="GeneID" id="34518568"/>
<dbReference type="EMBL" id="HG793125">
    <property type="protein sequence ID" value="CDK25168.1"/>
    <property type="molecule type" value="Genomic_DNA"/>
</dbReference>